<dbReference type="EMBL" id="KK121160">
    <property type="protein sequence ID" value="KFM79867.1"/>
    <property type="molecule type" value="Genomic_DNA"/>
</dbReference>
<gene>
    <name evidence="2" type="ORF">X975_26509</name>
</gene>
<dbReference type="Proteomes" id="UP000054359">
    <property type="component" value="Unassembled WGS sequence"/>
</dbReference>
<feature type="region of interest" description="Disordered" evidence="1">
    <location>
        <begin position="26"/>
        <end position="50"/>
    </location>
</feature>
<dbReference type="Pfam" id="PF15991">
    <property type="entry name" value="G_path_suppress"/>
    <property type="match status" value="1"/>
</dbReference>
<evidence type="ECO:0008006" key="4">
    <source>
        <dbReference type="Google" id="ProtNLM"/>
    </source>
</evidence>
<dbReference type="PANTHER" id="PTHR22654:SF2">
    <property type="entry name" value="G PROTEIN PATHWAY SUPPRESSOR 2"/>
    <property type="match status" value="1"/>
</dbReference>
<dbReference type="InterPro" id="IPR026094">
    <property type="entry name" value="GPS2"/>
</dbReference>
<sequence>MPALIERPKMSLAMWAALKTHIMKQRERKKQEQEADEAVERLRREQEMKRKQNAMTLEEIREQLAQLEKKLQELRVEKHEMFLCLKRVLNEDDKRRNEEDKEPSDLIQMSHHYGNQNVPVGAPNLYMIAGNSVMNRNAVMYKVGTAPLPQQNGAMKRPRSPSPPNTNYSQGYGYKPHVAAYGQTYPMPHPTGQYASQEQAKHLAAGYHVPHMQQQAYVNSIPQQIEHAPQKPSNIQDEKYYIQSGGISSGYPIRSQPQTARFQPPTSHNVTAPLQVLCRKENVMRHSMGNEVHRQ</sequence>
<dbReference type="GO" id="GO:0006357">
    <property type="term" value="P:regulation of transcription by RNA polymerase II"/>
    <property type="evidence" value="ECO:0007669"/>
    <property type="project" value="TreeGrafter"/>
</dbReference>
<dbReference type="GO" id="GO:0003712">
    <property type="term" value="F:transcription coregulator activity"/>
    <property type="evidence" value="ECO:0007669"/>
    <property type="project" value="TreeGrafter"/>
</dbReference>
<feature type="compositionally biased region" description="Basic and acidic residues" evidence="1">
    <location>
        <begin position="29"/>
        <end position="50"/>
    </location>
</feature>
<keyword evidence="3" id="KW-1185">Reference proteome</keyword>
<proteinExistence type="predicted"/>
<organism evidence="2 3">
    <name type="scientific">Stegodyphus mimosarum</name>
    <name type="common">African social velvet spider</name>
    <dbReference type="NCBI Taxonomy" id="407821"/>
    <lineage>
        <taxon>Eukaryota</taxon>
        <taxon>Metazoa</taxon>
        <taxon>Ecdysozoa</taxon>
        <taxon>Arthropoda</taxon>
        <taxon>Chelicerata</taxon>
        <taxon>Arachnida</taxon>
        <taxon>Araneae</taxon>
        <taxon>Araneomorphae</taxon>
        <taxon>Entelegynae</taxon>
        <taxon>Eresoidea</taxon>
        <taxon>Eresidae</taxon>
        <taxon>Stegodyphus</taxon>
    </lineage>
</organism>
<accession>A0A087UR78</accession>
<evidence type="ECO:0000313" key="3">
    <source>
        <dbReference type="Proteomes" id="UP000054359"/>
    </source>
</evidence>
<dbReference type="PANTHER" id="PTHR22654">
    <property type="entry name" value="G PROTEIN PATHWAY SUPPRESSOR 2"/>
    <property type="match status" value="1"/>
</dbReference>
<name>A0A087UR78_STEMI</name>
<reference evidence="2 3" key="1">
    <citation type="submission" date="2013-11" db="EMBL/GenBank/DDBJ databases">
        <title>Genome sequencing of Stegodyphus mimosarum.</title>
        <authorList>
            <person name="Bechsgaard J."/>
        </authorList>
    </citation>
    <scope>NUCLEOTIDE SEQUENCE [LARGE SCALE GENOMIC DNA]</scope>
</reference>
<evidence type="ECO:0000256" key="1">
    <source>
        <dbReference type="SAM" id="MobiDB-lite"/>
    </source>
</evidence>
<dbReference type="GO" id="GO:0005667">
    <property type="term" value="C:transcription regulator complex"/>
    <property type="evidence" value="ECO:0007669"/>
    <property type="project" value="TreeGrafter"/>
</dbReference>
<dbReference type="STRING" id="407821.A0A087UR78"/>
<dbReference type="OMA" id="QRSEQMW"/>
<protein>
    <recommendedName>
        <fullName evidence="4">G protein pathway suppressor 2</fullName>
    </recommendedName>
</protein>
<dbReference type="OrthoDB" id="10038194at2759"/>
<feature type="non-terminal residue" evidence="2">
    <location>
        <position position="295"/>
    </location>
</feature>
<evidence type="ECO:0000313" key="2">
    <source>
        <dbReference type="EMBL" id="KFM79867.1"/>
    </source>
</evidence>
<dbReference type="AlphaFoldDB" id="A0A087UR78"/>